<feature type="region of interest" description="Disordered" evidence="1">
    <location>
        <begin position="1"/>
        <end position="86"/>
    </location>
</feature>
<feature type="compositionally biased region" description="Basic and acidic residues" evidence="1">
    <location>
        <begin position="21"/>
        <end position="32"/>
    </location>
</feature>
<gene>
    <name evidence="2" type="ORF">AAFF_G00007080</name>
</gene>
<reference evidence="2" key="1">
    <citation type="journal article" date="2023" name="Science">
        <title>Genome structures resolve the early diversification of teleost fishes.</title>
        <authorList>
            <person name="Parey E."/>
            <person name="Louis A."/>
            <person name="Montfort J."/>
            <person name="Bouchez O."/>
            <person name="Roques C."/>
            <person name="Iampietro C."/>
            <person name="Lluch J."/>
            <person name="Castinel A."/>
            <person name="Donnadieu C."/>
            <person name="Desvignes T."/>
            <person name="Floi Bucao C."/>
            <person name="Jouanno E."/>
            <person name="Wen M."/>
            <person name="Mejri S."/>
            <person name="Dirks R."/>
            <person name="Jansen H."/>
            <person name="Henkel C."/>
            <person name="Chen W.J."/>
            <person name="Zahm M."/>
            <person name="Cabau C."/>
            <person name="Klopp C."/>
            <person name="Thompson A.W."/>
            <person name="Robinson-Rechavi M."/>
            <person name="Braasch I."/>
            <person name="Lecointre G."/>
            <person name="Bobe J."/>
            <person name="Postlethwait J.H."/>
            <person name="Berthelot C."/>
            <person name="Roest Crollius H."/>
            <person name="Guiguen Y."/>
        </authorList>
    </citation>
    <scope>NUCLEOTIDE SEQUENCE</scope>
    <source>
        <strain evidence="2">NC1722</strain>
    </source>
</reference>
<name>A0AAD7T624_9TELE</name>
<keyword evidence="3" id="KW-1185">Reference proteome</keyword>
<comment type="caution">
    <text evidence="2">The sequence shown here is derived from an EMBL/GenBank/DDBJ whole genome shotgun (WGS) entry which is preliminary data.</text>
</comment>
<organism evidence="2 3">
    <name type="scientific">Aldrovandia affinis</name>
    <dbReference type="NCBI Taxonomy" id="143900"/>
    <lineage>
        <taxon>Eukaryota</taxon>
        <taxon>Metazoa</taxon>
        <taxon>Chordata</taxon>
        <taxon>Craniata</taxon>
        <taxon>Vertebrata</taxon>
        <taxon>Euteleostomi</taxon>
        <taxon>Actinopterygii</taxon>
        <taxon>Neopterygii</taxon>
        <taxon>Teleostei</taxon>
        <taxon>Notacanthiformes</taxon>
        <taxon>Halosauridae</taxon>
        <taxon>Aldrovandia</taxon>
    </lineage>
</organism>
<proteinExistence type="predicted"/>
<feature type="compositionally biased region" description="Basic residues" evidence="1">
    <location>
        <begin position="1"/>
        <end position="14"/>
    </location>
</feature>
<sequence length="170" mass="18458">MGSAHRHLPNRRLSGRSDATGLERTEGTEREGMPAPPEARESPCSAPRSQSVGLCGCRRPRFPFPPPHPSPTPPVTGAEQGPAGSEAGALRIASGGVGGGRTLAWLRRSGDGWRNMGRVCETHVWNILRPVHLGDKRGARVDFPRQDTVTVHYVAQDRLLIFNLIRMDGD</sequence>
<feature type="compositionally biased region" description="Pro residues" evidence="1">
    <location>
        <begin position="62"/>
        <end position="74"/>
    </location>
</feature>
<evidence type="ECO:0000313" key="2">
    <source>
        <dbReference type="EMBL" id="KAJ8415010.1"/>
    </source>
</evidence>
<evidence type="ECO:0000256" key="1">
    <source>
        <dbReference type="SAM" id="MobiDB-lite"/>
    </source>
</evidence>
<protein>
    <submittedName>
        <fullName evidence="2">Uncharacterized protein</fullName>
    </submittedName>
</protein>
<dbReference type="AlphaFoldDB" id="A0AAD7T624"/>
<dbReference type="Proteomes" id="UP001221898">
    <property type="component" value="Unassembled WGS sequence"/>
</dbReference>
<evidence type="ECO:0000313" key="3">
    <source>
        <dbReference type="Proteomes" id="UP001221898"/>
    </source>
</evidence>
<accession>A0AAD7T624</accession>
<dbReference type="EMBL" id="JAINUG010000010">
    <property type="protein sequence ID" value="KAJ8415010.1"/>
    <property type="molecule type" value="Genomic_DNA"/>
</dbReference>